<dbReference type="GO" id="GO:0005525">
    <property type="term" value="F:GTP binding"/>
    <property type="evidence" value="ECO:0007669"/>
    <property type="project" value="UniProtKB-UniRule"/>
</dbReference>
<feature type="binding site" evidence="10">
    <location>
        <begin position="151"/>
        <end position="154"/>
    </location>
    <ligand>
        <name>GTP</name>
        <dbReference type="ChEBI" id="CHEBI:37565"/>
    </ligand>
</feature>
<dbReference type="GO" id="GO:0046872">
    <property type="term" value="F:metal ion binding"/>
    <property type="evidence" value="ECO:0007669"/>
    <property type="project" value="UniProtKB-KW"/>
</dbReference>
<evidence type="ECO:0000313" key="13">
    <source>
        <dbReference type="EMBL" id="RAK37009.1"/>
    </source>
</evidence>
<protein>
    <recommendedName>
        <fullName evidence="10">Small ribosomal subunit biogenesis GTPase RsgA</fullName>
        <ecNumber evidence="10">3.6.1.-</ecNumber>
    </recommendedName>
</protein>
<evidence type="ECO:0000256" key="7">
    <source>
        <dbReference type="ARBA" id="ARBA00022833"/>
    </source>
</evidence>
<feature type="binding site" evidence="10">
    <location>
        <position position="296"/>
    </location>
    <ligand>
        <name>Zn(2+)</name>
        <dbReference type="ChEBI" id="CHEBI:29105"/>
    </ligand>
</feature>
<sequence length="335" mass="35335">MSYDLSQLGWDETFASAYRPFDRADALPGRVLRADRGVCTVLTAAGATRASLGGSVLLDAARDPAGLPCSGDWVVLRQWPDRRTTLELVLPRHTTLIRRTADKDSSGQVLAANMDVVAVVEPIHPEPDDGRVERLLALAWESGAEPLLVLTKCDTTPDPVAIARQMAELAPGVPVLPVSVRSGDGLAELRAAAAGRTVALLGRSGAGKSTLVNALAGAAVMPVQTIRDADGKGRHTTAYRNLVTLPGGGAVIDTPGIRGVGLLDTADGLERAFADITGLAAHCRFDNCRHETEPACAVQAALTGGTLTARRLASWRKLNHEVQVESARRSARLAR</sequence>
<evidence type="ECO:0000259" key="12">
    <source>
        <dbReference type="PROSITE" id="PS51721"/>
    </source>
</evidence>
<accession>A0A327ZBS2</accession>
<keyword evidence="1 10" id="KW-0963">Cytoplasm</keyword>
<evidence type="ECO:0000256" key="1">
    <source>
        <dbReference type="ARBA" id="ARBA00022490"/>
    </source>
</evidence>
<keyword evidence="5 10" id="KW-0547">Nucleotide-binding</keyword>
<comment type="cofactor">
    <cofactor evidence="10">
        <name>Zn(2+)</name>
        <dbReference type="ChEBI" id="CHEBI:29105"/>
    </cofactor>
    <text evidence="10">Binds 1 zinc ion per subunit.</text>
</comment>
<dbReference type="HAMAP" id="MF_01820">
    <property type="entry name" value="GTPase_RsgA"/>
    <property type="match status" value="1"/>
</dbReference>
<dbReference type="InterPro" id="IPR004881">
    <property type="entry name" value="Ribosome_biogen_GTPase_RsgA"/>
</dbReference>
<evidence type="ECO:0000256" key="5">
    <source>
        <dbReference type="ARBA" id="ARBA00022741"/>
    </source>
</evidence>
<keyword evidence="3 10" id="KW-0479">Metal-binding</keyword>
<dbReference type="PANTHER" id="PTHR32120:SF10">
    <property type="entry name" value="SMALL RIBOSOMAL SUBUNIT BIOGENESIS GTPASE RSGA"/>
    <property type="match status" value="1"/>
</dbReference>
<dbReference type="AlphaFoldDB" id="A0A327ZBS2"/>
<evidence type="ECO:0000256" key="10">
    <source>
        <dbReference type="HAMAP-Rule" id="MF_01820"/>
    </source>
</evidence>
<dbReference type="SUPFAM" id="SSF52540">
    <property type="entry name" value="P-loop containing nucleoside triphosphate hydrolases"/>
    <property type="match status" value="1"/>
</dbReference>
<dbReference type="InterPro" id="IPR010914">
    <property type="entry name" value="RsgA_GTPase_dom"/>
</dbReference>
<evidence type="ECO:0000256" key="9">
    <source>
        <dbReference type="ARBA" id="ARBA00023134"/>
    </source>
</evidence>
<keyword evidence="4 10" id="KW-0699">rRNA-binding</keyword>
<dbReference type="PROSITE" id="PS51721">
    <property type="entry name" value="G_CP"/>
    <property type="match status" value="1"/>
</dbReference>
<proteinExistence type="inferred from homology"/>
<evidence type="ECO:0000256" key="3">
    <source>
        <dbReference type="ARBA" id="ARBA00022723"/>
    </source>
</evidence>
<evidence type="ECO:0000256" key="4">
    <source>
        <dbReference type="ARBA" id="ARBA00022730"/>
    </source>
</evidence>
<keyword evidence="2 10" id="KW-0690">Ribosome biogenesis</keyword>
<name>A0A327ZBS2_9ACTN</name>
<gene>
    <name evidence="10" type="primary">rsgA</name>
    <name evidence="13" type="ORF">B0I29_107271</name>
</gene>
<feature type="domain" description="EngC GTPase" evidence="11">
    <location>
        <begin position="112"/>
        <end position="258"/>
    </location>
</feature>
<comment type="similarity">
    <text evidence="10">Belongs to the TRAFAC class YlqF/YawG GTPase family. RsgA subfamily.</text>
</comment>
<feature type="binding site" evidence="10">
    <location>
        <position position="290"/>
    </location>
    <ligand>
        <name>Zn(2+)</name>
        <dbReference type="ChEBI" id="CHEBI:29105"/>
    </ligand>
</feature>
<keyword evidence="6 10" id="KW-0378">Hydrolase</keyword>
<dbReference type="CDD" id="cd01854">
    <property type="entry name" value="YjeQ_EngC"/>
    <property type="match status" value="1"/>
</dbReference>
<comment type="function">
    <text evidence="10">One of several proteins that assist in the late maturation steps of the functional core of the 30S ribosomal subunit. Helps release RbfA from mature subunits. May play a role in the assembly of ribosomal proteins into the subunit. Circularly permuted GTPase that catalyzes slow GTP hydrolysis, GTPase activity is stimulated by the 30S ribosomal subunit.</text>
</comment>
<feature type="domain" description="CP-type G" evidence="12">
    <location>
        <begin position="93"/>
        <end position="260"/>
    </location>
</feature>
<dbReference type="EC" id="3.6.1.-" evidence="10"/>
<dbReference type="NCBIfam" id="TIGR00157">
    <property type="entry name" value="ribosome small subunit-dependent GTPase A"/>
    <property type="match status" value="1"/>
</dbReference>
<evidence type="ECO:0000313" key="14">
    <source>
        <dbReference type="Proteomes" id="UP000249341"/>
    </source>
</evidence>
<dbReference type="InterPro" id="IPR030378">
    <property type="entry name" value="G_CP_dom"/>
</dbReference>
<dbReference type="PROSITE" id="PS50936">
    <property type="entry name" value="ENGC_GTPASE"/>
    <property type="match status" value="1"/>
</dbReference>
<dbReference type="GO" id="GO:0042274">
    <property type="term" value="P:ribosomal small subunit biogenesis"/>
    <property type="evidence" value="ECO:0007669"/>
    <property type="project" value="UniProtKB-UniRule"/>
</dbReference>
<feature type="binding site" evidence="10">
    <location>
        <begin position="202"/>
        <end position="210"/>
    </location>
    <ligand>
        <name>GTP</name>
        <dbReference type="ChEBI" id="CHEBI:37565"/>
    </ligand>
</feature>
<dbReference type="Pfam" id="PF03193">
    <property type="entry name" value="RsgA_GTPase"/>
    <property type="match status" value="1"/>
</dbReference>
<dbReference type="GO" id="GO:0003924">
    <property type="term" value="F:GTPase activity"/>
    <property type="evidence" value="ECO:0007669"/>
    <property type="project" value="UniProtKB-UniRule"/>
</dbReference>
<dbReference type="GO" id="GO:0005737">
    <property type="term" value="C:cytoplasm"/>
    <property type="evidence" value="ECO:0007669"/>
    <property type="project" value="UniProtKB-SubCell"/>
</dbReference>
<feature type="binding site" evidence="10">
    <location>
        <position position="283"/>
    </location>
    <ligand>
        <name>Zn(2+)</name>
        <dbReference type="ChEBI" id="CHEBI:29105"/>
    </ligand>
</feature>
<dbReference type="GO" id="GO:0019843">
    <property type="term" value="F:rRNA binding"/>
    <property type="evidence" value="ECO:0007669"/>
    <property type="project" value="UniProtKB-KW"/>
</dbReference>
<reference evidence="13 14" key="1">
    <citation type="submission" date="2018-06" db="EMBL/GenBank/DDBJ databases">
        <title>Genomic Encyclopedia of Type Strains, Phase III (KMG-III): the genomes of soil and plant-associated and newly described type strains.</title>
        <authorList>
            <person name="Whitman W."/>
        </authorList>
    </citation>
    <scope>NUCLEOTIDE SEQUENCE [LARGE SCALE GENOMIC DNA]</scope>
    <source>
        <strain evidence="13 14">CGMCC 4.7090</strain>
    </source>
</reference>
<keyword evidence="8 10" id="KW-0694">RNA-binding</keyword>
<dbReference type="RefSeq" id="WP_111650187.1">
    <property type="nucleotide sequence ID" value="NZ_JACHWI010000001.1"/>
</dbReference>
<dbReference type="EMBL" id="QLMJ01000007">
    <property type="protein sequence ID" value="RAK37009.1"/>
    <property type="molecule type" value="Genomic_DNA"/>
</dbReference>
<dbReference type="Gene3D" id="3.40.50.300">
    <property type="entry name" value="P-loop containing nucleotide triphosphate hydrolases"/>
    <property type="match status" value="1"/>
</dbReference>
<comment type="subcellular location">
    <subcellularLocation>
        <location evidence="10">Cytoplasm</location>
    </subcellularLocation>
</comment>
<dbReference type="Gene3D" id="1.10.40.50">
    <property type="entry name" value="Probable gtpase engc, domain 3"/>
    <property type="match status" value="1"/>
</dbReference>
<evidence type="ECO:0000256" key="6">
    <source>
        <dbReference type="ARBA" id="ARBA00022801"/>
    </source>
</evidence>
<evidence type="ECO:0000259" key="11">
    <source>
        <dbReference type="PROSITE" id="PS50936"/>
    </source>
</evidence>
<organism evidence="13 14">
    <name type="scientific">Actinoplanes lutulentus</name>
    <dbReference type="NCBI Taxonomy" id="1287878"/>
    <lineage>
        <taxon>Bacteria</taxon>
        <taxon>Bacillati</taxon>
        <taxon>Actinomycetota</taxon>
        <taxon>Actinomycetes</taxon>
        <taxon>Micromonosporales</taxon>
        <taxon>Micromonosporaceae</taxon>
        <taxon>Actinoplanes</taxon>
    </lineage>
</organism>
<keyword evidence="9 10" id="KW-0342">GTP-binding</keyword>
<dbReference type="Proteomes" id="UP000249341">
    <property type="component" value="Unassembled WGS sequence"/>
</dbReference>
<evidence type="ECO:0000256" key="8">
    <source>
        <dbReference type="ARBA" id="ARBA00022884"/>
    </source>
</evidence>
<dbReference type="OrthoDB" id="9809485at2"/>
<keyword evidence="14" id="KW-1185">Reference proteome</keyword>
<comment type="caution">
    <text evidence="13">The sequence shown here is derived from an EMBL/GenBank/DDBJ whole genome shotgun (WGS) entry which is preliminary data.</text>
</comment>
<evidence type="ECO:0000256" key="2">
    <source>
        <dbReference type="ARBA" id="ARBA00022517"/>
    </source>
</evidence>
<feature type="binding site" evidence="10">
    <location>
        <position position="288"/>
    </location>
    <ligand>
        <name>Zn(2+)</name>
        <dbReference type="ChEBI" id="CHEBI:29105"/>
    </ligand>
</feature>
<dbReference type="InterPro" id="IPR027417">
    <property type="entry name" value="P-loop_NTPase"/>
</dbReference>
<dbReference type="PANTHER" id="PTHR32120">
    <property type="entry name" value="SMALL RIBOSOMAL SUBUNIT BIOGENESIS GTPASE RSGA"/>
    <property type="match status" value="1"/>
</dbReference>
<keyword evidence="7 10" id="KW-0862">Zinc</keyword>
<comment type="subunit">
    <text evidence="10">Monomer. Associates with 30S ribosomal subunit, binds 16S rRNA.</text>
</comment>